<dbReference type="Proteomes" id="UP000429607">
    <property type="component" value="Unassembled WGS sequence"/>
</dbReference>
<organism evidence="1 6">
    <name type="scientific">Phytophthora rubi</name>
    <dbReference type="NCBI Taxonomy" id="129364"/>
    <lineage>
        <taxon>Eukaryota</taxon>
        <taxon>Sar</taxon>
        <taxon>Stramenopiles</taxon>
        <taxon>Oomycota</taxon>
        <taxon>Peronosporomycetes</taxon>
        <taxon>Peronosporales</taxon>
        <taxon>Peronosporaceae</taxon>
        <taxon>Phytophthora</taxon>
    </lineage>
</organism>
<dbReference type="Proteomes" id="UP000435112">
    <property type="component" value="Unassembled WGS sequence"/>
</dbReference>
<dbReference type="EMBL" id="QXFT01001975">
    <property type="protein sequence ID" value="KAE9306413.1"/>
    <property type="molecule type" value="Genomic_DNA"/>
</dbReference>
<evidence type="ECO:0000313" key="6">
    <source>
        <dbReference type="Proteomes" id="UP000435112"/>
    </source>
</evidence>
<dbReference type="EMBL" id="QXFU01000184">
    <property type="protein sequence ID" value="KAE9041069.1"/>
    <property type="molecule type" value="Genomic_DNA"/>
</dbReference>
<proteinExistence type="predicted"/>
<accession>A0A6A3NIK3</accession>
<protein>
    <submittedName>
        <fullName evidence="1">Uncharacterized protein</fullName>
    </submittedName>
</protein>
<gene>
    <name evidence="2" type="ORF">PR001_g4530</name>
    <name evidence="1" type="ORF">PR002_g4631</name>
    <name evidence="3" type="ORF">PR003_g21249</name>
</gene>
<dbReference type="Proteomes" id="UP000434957">
    <property type="component" value="Unassembled WGS sequence"/>
</dbReference>
<evidence type="ECO:0000313" key="3">
    <source>
        <dbReference type="EMBL" id="KAE9306413.1"/>
    </source>
</evidence>
<evidence type="ECO:0000313" key="1">
    <source>
        <dbReference type="EMBL" id="KAE9041069.1"/>
    </source>
</evidence>
<dbReference type="AlphaFoldDB" id="A0A6A3NIK3"/>
<evidence type="ECO:0000313" key="2">
    <source>
        <dbReference type="EMBL" id="KAE9046505.1"/>
    </source>
</evidence>
<evidence type="ECO:0000313" key="5">
    <source>
        <dbReference type="Proteomes" id="UP000434957"/>
    </source>
</evidence>
<dbReference type="OrthoDB" id="125973at2759"/>
<dbReference type="EMBL" id="QXFV01000186">
    <property type="protein sequence ID" value="KAE9046505.1"/>
    <property type="molecule type" value="Genomic_DNA"/>
</dbReference>
<comment type="caution">
    <text evidence="1">The sequence shown here is derived from an EMBL/GenBank/DDBJ whole genome shotgun (WGS) entry which is preliminary data.</text>
</comment>
<keyword evidence="5" id="KW-1185">Reference proteome</keyword>
<name>A0A6A3NIK3_9STRA</name>
<reference evidence="4 6" key="1">
    <citation type="submission" date="2018-09" db="EMBL/GenBank/DDBJ databases">
        <title>Genomic investigation of the strawberry pathogen Phytophthora fragariae indicates pathogenicity is determined by transcriptional variation in three key races.</title>
        <authorList>
            <person name="Adams T.M."/>
            <person name="Armitage A.D."/>
            <person name="Sobczyk M.K."/>
            <person name="Bates H.J."/>
            <person name="Dunwell J.M."/>
            <person name="Nellist C.F."/>
            <person name="Harrison R.J."/>
        </authorList>
    </citation>
    <scope>NUCLEOTIDE SEQUENCE [LARGE SCALE GENOMIC DNA]</scope>
    <source>
        <strain evidence="2 4">SCRP249</strain>
        <strain evidence="1 6">SCRP324</strain>
        <strain evidence="3 5">SCRP333</strain>
    </source>
</reference>
<evidence type="ECO:0000313" key="4">
    <source>
        <dbReference type="Proteomes" id="UP000429607"/>
    </source>
</evidence>
<sequence>MHTIVQLTIHLENDQLVTFRSSDNPDQVLARGRHTMLTQFFELGVSEALANQAAKTMVYQDIPRQLRWDAKTKKWDIMDTDQEPFGGKVFVLSDKYCRW</sequence>